<dbReference type="AlphaFoldDB" id="A0AB39W1Q1"/>
<feature type="transmembrane region" description="Helical" evidence="5">
    <location>
        <begin position="42"/>
        <end position="59"/>
    </location>
</feature>
<keyword evidence="4 5" id="KW-0472">Membrane</keyword>
<dbReference type="PANTHER" id="PTHR36974:SF1">
    <property type="entry name" value="DOXX FAMILY MEMBRANE PROTEIN"/>
    <property type="match status" value="1"/>
</dbReference>
<evidence type="ECO:0000313" key="6">
    <source>
        <dbReference type="EMBL" id="XDU95778.1"/>
    </source>
</evidence>
<feature type="transmembrane region" description="Helical" evidence="5">
    <location>
        <begin position="97"/>
        <end position="114"/>
    </location>
</feature>
<proteinExistence type="predicted"/>
<accession>A0AB39W1Q1</accession>
<evidence type="ECO:0000256" key="2">
    <source>
        <dbReference type="ARBA" id="ARBA00022692"/>
    </source>
</evidence>
<evidence type="ECO:0000256" key="4">
    <source>
        <dbReference type="ARBA" id="ARBA00023136"/>
    </source>
</evidence>
<organism evidence="6">
    <name type="scientific">Flavobacterium sp. WC2409</name>
    <dbReference type="NCBI Taxonomy" id="3234139"/>
    <lineage>
        <taxon>Bacteria</taxon>
        <taxon>Pseudomonadati</taxon>
        <taxon>Bacteroidota</taxon>
        <taxon>Flavobacteriia</taxon>
        <taxon>Flavobacteriales</taxon>
        <taxon>Flavobacteriaceae</taxon>
        <taxon>Flavobacterium</taxon>
    </lineage>
</organism>
<dbReference type="RefSeq" id="WP_369753220.1">
    <property type="nucleotide sequence ID" value="NZ_CP165625.1"/>
</dbReference>
<feature type="transmembrane region" description="Helical" evidence="5">
    <location>
        <begin position="6"/>
        <end position="22"/>
    </location>
</feature>
<dbReference type="EMBL" id="CP165625">
    <property type="protein sequence ID" value="XDU95778.1"/>
    <property type="molecule type" value="Genomic_DNA"/>
</dbReference>
<comment type="subcellular location">
    <subcellularLocation>
        <location evidence="1">Membrane</location>
        <topology evidence="1">Multi-pass membrane protein</topology>
    </subcellularLocation>
</comment>
<keyword evidence="3 5" id="KW-1133">Transmembrane helix</keyword>
<name>A0AB39W1Q1_9FLAO</name>
<evidence type="ECO:0000256" key="3">
    <source>
        <dbReference type="ARBA" id="ARBA00022989"/>
    </source>
</evidence>
<dbReference type="Pfam" id="PF07681">
    <property type="entry name" value="DoxX"/>
    <property type="match status" value="1"/>
</dbReference>
<protein>
    <submittedName>
        <fullName evidence="6">MauE/DoxX family redox-associated membrane protein</fullName>
    </submittedName>
</protein>
<reference evidence="6" key="1">
    <citation type="submission" date="2024-07" db="EMBL/GenBank/DDBJ databases">
        <authorList>
            <person name="Biller S.J."/>
        </authorList>
    </citation>
    <scope>NUCLEOTIDE SEQUENCE</scope>
    <source>
        <strain evidence="6">WC2409</strain>
    </source>
</reference>
<evidence type="ECO:0000256" key="5">
    <source>
        <dbReference type="SAM" id="Phobius"/>
    </source>
</evidence>
<sequence>MNSNWHLYFMAFIYTIAGMNHFRSPKLYKKIIPPYLPNPSLLNYLSGIAEIILGISLLIPALTHYAAWGVIALLIAVLPTHFFMYQNHKAQMGLPKWVLLLRIPFQFVLIYWAYLYT</sequence>
<evidence type="ECO:0000256" key="1">
    <source>
        <dbReference type="ARBA" id="ARBA00004141"/>
    </source>
</evidence>
<dbReference type="InterPro" id="IPR032808">
    <property type="entry name" value="DoxX"/>
</dbReference>
<feature type="transmembrane region" description="Helical" evidence="5">
    <location>
        <begin position="65"/>
        <end position="85"/>
    </location>
</feature>
<dbReference type="PANTHER" id="PTHR36974">
    <property type="entry name" value="MEMBRANE PROTEIN-RELATED"/>
    <property type="match status" value="1"/>
</dbReference>
<gene>
    <name evidence="6" type="ORF">AB3G34_01345</name>
</gene>
<dbReference type="GO" id="GO:0016020">
    <property type="term" value="C:membrane"/>
    <property type="evidence" value="ECO:0007669"/>
    <property type="project" value="UniProtKB-SubCell"/>
</dbReference>
<keyword evidence="2 5" id="KW-0812">Transmembrane</keyword>